<feature type="transmembrane region" description="Helical" evidence="1">
    <location>
        <begin position="48"/>
        <end position="74"/>
    </location>
</feature>
<dbReference type="AlphaFoldDB" id="A0A9W9Q7Y2"/>
<name>A0A9W9Q7Y2_PENBR</name>
<keyword evidence="1" id="KW-1133">Transmembrane helix</keyword>
<reference evidence="2" key="1">
    <citation type="submission" date="2022-12" db="EMBL/GenBank/DDBJ databases">
        <authorList>
            <person name="Petersen C."/>
        </authorList>
    </citation>
    <scope>NUCLEOTIDE SEQUENCE</scope>
    <source>
        <strain evidence="2">IBT 35673</strain>
    </source>
</reference>
<sequence>MAALVLGCIILGLSLYYYLLWPCVVSYLLYLCYLSIRWITSKIAYFILLYWFLLASNIPICSLTAFLFILYSILSKGGLIDFFNML</sequence>
<proteinExistence type="predicted"/>
<evidence type="ECO:0000313" key="3">
    <source>
        <dbReference type="Proteomes" id="UP001147695"/>
    </source>
</evidence>
<evidence type="ECO:0000256" key="1">
    <source>
        <dbReference type="SAM" id="Phobius"/>
    </source>
</evidence>
<keyword evidence="1" id="KW-0812">Transmembrane</keyword>
<protein>
    <submittedName>
        <fullName evidence="2">Uncharacterized protein</fullName>
    </submittedName>
</protein>
<dbReference type="Proteomes" id="UP001147695">
    <property type="component" value="Unassembled WGS sequence"/>
</dbReference>
<evidence type="ECO:0000313" key="2">
    <source>
        <dbReference type="EMBL" id="KAJ5328751.1"/>
    </source>
</evidence>
<comment type="caution">
    <text evidence="2">The sequence shown here is derived from an EMBL/GenBank/DDBJ whole genome shotgun (WGS) entry which is preliminary data.</text>
</comment>
<reference evidence="2" key="2">
    <citation type="journal article" date="2023" name="IMA Fungus">
        <title>Comparative genomic study of the Penicillium genus elucidates a diverse pangenome and 15 lateral gene transfer events.</title>
        <authorList>
            <person name="Petersen C."/>
            <person name="Sorensen T."/>
            <person name="Nielsen M.R."/>
            <person name="Sondergaard T.E."/>
            <person name="Sorensen J.L."/>
            <person name="Fitzpatrick D.A."/>
            <person name="Frisvad J.C."/>
            <person name="Nielsen K.L."/>
        </authorList>
    </citation>
    <scope>NUCLEOTIDE SEQUENCE</scope>
    <source>
        <strain evidence="2">IBT 35673</strain>
    </source>
</reference>
<gene>
    <name evidence="2" type="ORF">N7452_009141</name>
</gene>
<accession>A0A9W9Q7Y2</accession>
<feature type="transmembrane region" description="Helical" evidence="1">
    <location>
        <begin position="15"/>
        <end position="36"/>
    </location>
</feature>
<organism evidence="2 3">
    <name type="scientific">Penicillium brevicompactum</name>
    <dbReference type="NCBI Taxonomy" id="5074"/>
    <lineage>
        <taxon>Eukaryota</taxon>
        <taxon>Fungi</taxon>
        <taxon>Dikarya</taxon>
        <taxon>Ascomycota</taxon>
        <taxon>Pezizomycotina</taxon>
        <taxon>Eurotiomycetes</taxon>
        <taxon>Eurotiomycetidae</taxon>
        <taxon>Eurotiales</taxon>
        <taxon>Aspergillaceae</taxon>
        <taxon>Penicillium</taxon>
    </lineage>
</organism>
<keyword evidence="1" id="KW-0472">Membrane</keyword>
<dbReference type="EMBL" id="JAPZBQ010000005">
    <property type="protein sequence ID" value="KAJ5328751.1"/>
    <property type="molecule type" value="Genomic_DNA"/>
</dbReference>